<dbReference type="Proteomes" id="UP000015103">
    <property type="component" value="Unassembled WGS sequence"/>
</dbReference>
<accession>T1HL88</accession>
<name>T1HL88_RHOPR</name>
<dbReference type="HOGENOM" id="CLU_1013057_0_0_1"/>
<protein>
    <submittedName>
        <fullName evidence="1">Uncharacterized protein</fullName>
    </submittedName>
</protein>
<reference evidence="1" key="1">
    <citation type="submission" date="2015-05" db="UniProtKB">
        <authorList>
            <consortium name="EnsemblMetazoa"/>
        </authorList>
    </citation>
    <scope>IDENTIFICATION</scope>
</reference>
<dbReference type="EnsemblMetazoa" id="RPRC004812-RA">
    <property type="protein sequence ID" value="RPRC004812-PA"/>
    <property type="gene ID" value="RPRC004812"/>
</dbReference>
<dbReference type="VEuPathDB" id="VectorBase:RPRC004812"/>
<dbReference type="EMBL" id="ACPB03003764">
    <property type="status" value="NOT_ANNOTATED_CDS"/>
    <property type="molecule type" value="Genomic_DNA"/>
</dbReference>
<dbReference type="AlphaFoldDB" id="T1HL88"/>
<proteinExistence type="predicted"/>
<organism evidence="1 2">
    <name type="scientific">Rhodnius prolixus</name>
    <name type="common">Triatomid bug</name>
    <dbReference type="NCBI Taxonomy" id="13249"/>
    <lineage>
        <taxon>Eukaryota</taxon>
        <taxon>Metazoa</taxon>
        <taxon>Ecdysozoa</taxon>
        <taxon>Arthropoda</taxon>
        <taxon>Hexapoda</taxon>
        <taxon>Insecta</taxon>
        <taxon>Pterygota</taxon>
        <taxon>Neoptera</taxon>
        <taxon>Paraneoptera</taxon>
        <taxon>Hemiptera</taxon>
        <taxon>Heteroptera</taxon>
        <taxon>Panheteroptera</taxon>
        <taxon>Cimicomorpha</taxon>
        <taxon>Reduviidae</taxon>
        <taxon>Triatominae</taxon>
        <taxon>Rhodnius</taxon>
    </lineage>
</organism>
<sequence length="275" mass="31671">MIKDGKLLNNLYIRTRKALPLMPLFPTRLRRSVDLKIQDEIDSIKIFPIVSNGSKAIECHKDSDEEITCRQDDFEYKIKLKHRDLSQESLESLIRSLYLRLSSSIPTEKHKRSEVLTAAPPSGGSNNEEPFMIVLPPQMHSHNIECPEFNREHATEWPYKSCKHCEDDATENPPPIDNMIIECSPRDYETVNPGDVREVKHDGTTKRPNAYVYSCRWQGKRYGNIWSTAPSIGYESKECIRGQKTLIIKKHVLTSRTKTKQSRASNLAHGVFMKF</sequence>
<evidence type="ECO:0000313" key="1">
    <source>
        <dbReference type="EnsemblMetazoa" id="RPRC004812-PA"/>
    </source>
</evidence>
<evidence type="ECO:0000313" key="2">
    <source>
        <dbReference type="Proteomes" id="UP000015103"/>
    </source>
</evidence>
<keyword evidence="2" id="KW-1185">Reference proteome</keyword>
<dbReference type="InParanoid" id="T1HL88"/>